<dbReference type="Gene3D" id="1.10.390.10">
    <property type="entry name" value="Neutral Protease Domain 2"/>
    <property type="match status" value="1"/>
</dbReference>
<sequence>MTENAQKYRLPRTVIPHRYQIEITPDLAAETFKGLLRVDVEISHNTDHIIMNAVNLTLSDVVMTASTGESYPGTVIYEREYERVRLEFAGELTPGLWTLALAFDGQLGHDLRGFYVTTVKQKNGETLVIASTQCEATDARRIFPCWDEPDFKATFAITLVVDADLTALSNAQEVSSIVDEAGKRHVQFAETIPMSTYLVALIVGPFELTEPEAGHRIPVRVAARPGFSALTGYAHTSAVNALNFFEHYFDIPYPGDKLDHVAIPDFAAGAMENLGCITYREEALLIDPVQSSPMEKMEVVSTIAHETAHMWFGDMVTMRWWNGLWLNEAFATFMQLLATDSLHPEWDVWTNFGVHRAYAFKIDGLASTRPVEYPVVSPADAQGMFDVLTYEKGASVLRMMEQYLSPEVFRQGVKAYLNRYRYGNTETQDLWNSLEVVSGQPIREVMESWVFQGGYPLVRATWNHGRHELVLTQKPFRYDGEGTGTWKVPIVLGIHTRTTDLSQSLLLGPESVSVAVDEDMEWLMVNRGGWGFYRVAYDEVLWQRLMAALPEMTALERISLADDIWAEVLADEVPLAQAVQLWHSLGDETEPDVWNLIFSHMMLLDRIADDKGRQLLAQLVNEVAAPLFQRLGWTPRDDEDVKTGRLRAQMVRMLGTLGANEAVRSEAKARLTAHYQGQTSLSPDLISAVVDVVAHNGGEHEWEEMYRHFQEAHTPQDAERYLMALGKFPDPVLMTHTFSLCLSKEVRIQDGLYAIGQGLQNRQVADTTWTLLENEWDAVTAKFPSYMMHPVVYALPTIIDDSLAERTIQWFKAHPLPEMARQLEQTMELQRVHRHFAHRVKGQLANILRSSRA</sequence>
<feature type="active site" description="Proton acceptor" evidence="9">
    <location>
        <position position="306"/>
    </location>
</feature>
<organism evidence="16 17">
    <name type="scientific">Sulfobacillus thermosulfidooxidans (strain DSM 9293 / VKM B-1269 / AT-1)</name>
    <dbReference type="NCBI Taxonomy" id="929705"/>
    <lineage>
        <taxon>Bacteria</taxon>
        <taxon>Bacillati</taxon>
        <taxon>Bacillota</taxon>
        <taxon>Clostridia</taxon>
        <taxon>Eubacteriales</taxon>
        <taxon>Clostridiales Family XVII. Incertae Sedis</taxon>
        <taxon>Sulfobacillus</taxon>
    </lineage>
</organism>
<evidence type="ECO:0000256" key="12">
    <source>
        <dbReference type="RuleBase" id="RU364040"/>
    </source>
</evidence>
<dbReference type="InterPro" id="IPR001930">
    <property type="entry name" value="Peptidase_M1"/>
</dbReference>
<evidence type="ECO:0000256" key="6">
    <source>
        <dbReference type="ARBA" id="ARBA00022801"/>
    </source>
</evidence>
<keyword evidence="17" id="KW-1185">Reference proteome</keyword>
<dbReference type="Gene3D" id="1.25.50.20">
    <property type="match status" value="1"/>
</dbReference>
<dbReference type="FunFam" id="1.10.390.10:FF:000001">
    <property type="entry name" value="Aminopeptidase"/>
    <property type="match status" value="1"/>
</dbReference>
<evidence type="ECO:0000313" key="17">
    <source>
        <dbReference type="Proteomes" id="UP000192660"/>
    </source>
</evidence>
<dbReference type="GO" id="GO:0043171">
    <property type="term" value="P:peptide catabolic process"/>
    <property type="evidence" value="ECO:0007669"/>
    <property type="project" value="TreeGrafter"/>
</dbReference>
<dbReference type="GO" id="GO:0006508">
    <property type="term" value="P:proteolysis"/>
    <property type="evidence" value="ECO:0007669"/>
    <property type="project" value="UniProtKB-KW"/>
</dbReference>
<evidence type="ECO:0000256" key="1">
    <source>
        <dbReference type="ARBA" id="ARBA00000098"/>
    </source>
</evidence>
<evidence type="ECO:0000256" key="4">
    <source>
        <dbReference type="ARBA" id="ARBA00022670"/>
    </source>
</evidence>
<dbReference type="STRING" id="28034.BFX07_12550"/>
<feature type="binding site" evidence="10">
    <location>
        <position position="328"/>
    </location>
    <ligand>
        <name>Zn(2+)</name>
        <dbReference type="ChEBI" id="CHEBI:29105"/>
        <note>catalytic</note>
    </ligand>
</feature>
<comment type="cofactor">
    <cofactor evidence="10 12">
        <name>Zn(2+)</name>
        <dbReference type="ChEBI" id="CHEBI:29105"/>
    </cofactor>
    <text evidence="10 12">Binds 1 zinc ion per subunit.</text>
</comment>
<dbReference type="GO" id="GO:0016020">
    <property type="term" value="C:membrane"/>
    <property type="evidence" value="ECO:0007669"/>
    <property type="project" value="TreeGrafter"/>
</dbReference>
<dbReference type="Pfam" id="PF11838">
    <property type="entry name" value="ERAP1_C"/>
    <property type="match status" value="1"/>
</dbReference>
<dbReference type="GO" id="GO:0008270">
    <property type="term" value="F:zinc ion binding"/>
    <property type="evidence" value="ECO:0007669"/>
    <property type="project" value="UniProtKB-UniRule"/>
</dbReference>
<dbReference type="InterPro" id="IPR024571">
    <property type="entry name" value="ERAP1-like_C_dom"/>
</dbReference>
<dbReference type="RefSeq" id="WP_020373693.1">
    <property type="nucleotide sequence ID" value="NZ_FWWY01000001.1"/>
</dbReference>
<keyword evidence="7 10" id="KW-0862">Zinc</keyword>
<comment type="catalytic activity">
    <reaction evidence="1">
        <text>Release of an N-terminal amino acid, Xaa-|-Yaa- from a peptide, amide or arylamide. Xaa is preferably Ala, but may be most amino acids including Pro (slow action). When a terminal hydrophobic residue is followed by a prolyl residue, the two may be released as an intact Xaa-Pro dipeptide.</text>
        <dbReference type="EC" id="3.4.11.2"/>
    </reaction>
</comment>
<evidence type="ECO:0000256" key="7">
    <source>
        <dbReference type="ARBA" id="ARBA00022833"/>
    </source>
</evidence>
<keyword evidence="4 12" id="KW-0645">Protease</keyword>
<dbReference type="GO" id="GO:0005737">
    <property type="term" value="C:cytoplasm"/>
    <property type="evidence" value="ECO:0007669"/>
    <property type="project" value="TreeGrafter"/>
</dbReference>
<feature type="site" description="Transition state stabilizer" evidence="11">
    <location>
        <position position="390"/>
    </location>
</feature>
<dbReference type="GO" id="GO:0016285">
    <property type="term" value="F:alanyl aminopeptidase activity"/>
    <property type="evidence" value="ECO:0007669"/>
    <property type="project" value="UniProtKB-EC"/>
</dbReference>
<reference evidence="17" key="1">
    <citation type="submission" date="2017-04" db="EMBL/GenBank/DDBJ databases">
        <authorList>
            <person name="Varghese N."/>
            <person name="Submissions S."/>
        </authorList>
    </citation>
    <scope>NUCLEOTIDE SEQUENCE [LARGE SCALE GENOMIC DNA]</scope>
    <source>
        <strain evidence="17">DSM 9293</strain>
    </source>
</reference>
<dbReference type="Gene3D" id="2.60.40.1910">
    <property type="match status" value="1"/>
</dbReference>
<proteinExistence type="inferred from homology"/>
<dbReference type="Pfam" id="PF01433">
    <property type="entry name" value="Peptidase_M1"/>
    <property type="match status" value="1"/>
</dbReference>
<dbReference type="InterPro" id="IPR045357">
    <property type="entry name" value="Aminopeptidase_N-like_N"/>
</dbReference>
<dbReference type="SUPFAM" id="SSF63737">
    <property type="entry name" value="Leukotriene A4 hydrolase N-terminal domain"/>
    <property type="match status" value="1"/>
</dbReference>
<dbReference type="PANTHER" id="PTHR11533">
    <property type="entry name" value="PROTEASE M1 ZINC METALLOPROTEASE"/>
    <property type="match status" value="1"/>
</dbReference>
<feature type="binding site" evidence="10">
    <location>
        <position position="309"/>
    </location>
    <ligand>
        <name>Zn(2+)</name>
        <dbReference type="ChEBI" id="CHEBI:29105"/>
        <note>catalytic</note>
    </ligand>
</feature>
<dbReference type="InterPro" id="IPR042097">
    <property type="entry name" value="Aminopeptidase_N-like_N_sf"/>
</dbReference>
<dbReference type="EMBL" id="FWWY01000001">
    <property type="protein sequence ID" value="SMC05914.1"/>
    <property type="molecule type" value="Genomic_DNA"/>
</dbReference>
<keyword evidence="3 12" id="KW-0031">Aminopeptidase</keyword>
<dbReference type="AlphaFoldDB" id="A0A1W1WHX2"/>
<gene>
    <name evidence="16" type="ORF">SAMN00768000_2528</name>
</gene>
<feature type="binding site" evidence="10">
    <location>
        <position position="305"/>
    </location>
    <ligand>
        <name>Zn(2+)</name>
        <dbReference type="ChEBI" id="CHEBI:29105"/>
        <note>catalytic</note>
    </ligand>
</feature>
<evidence type="ECO:0000256" key="11">
    <source>
        <dbReference type="PIRSR" id="PIRSR634016-4"/>
    </source>
</evidence>
<evidence type="ECO:0000259" key="15">
    <source>
        <dbReference type="Pfam" id="PF17900"/>
    </source>
</evidence>
<evidence type="ECO:0000256" key="5">
    <source>
        <dbReference type="ARBA" id="ARBA00022723"/>
    </source>
</evidence>
<evidence type="ECO:0000256" key="9">
    <source>
        <dbReference type="PIRSR" id="PIRSR634016-1"/>
    </source>
</evidence>
<comment type="similarity">
    <text evidence="2 12">Belongs to the peptidase M1 family.</text>
</comment>
<dbReference type="InterPro" id="IPR034016">
    <property type="entry name" value="M1_APN-typ"/>
</dbReference>
<dbReference type="InterPro" id="IPR027268">
    <property type="entry name" value="Peptidase_M4/M1_CTD_sf"/>
</dbReference>
<keyword evidence="6 12" id="KW-0378">Hydrolase</keyword>
<dbReference type="GO" id="GO:0005615">
    <property type="term" value="C:extracellular space"/>
    <property type="evidence" value="ECO:0007669"/>
    <property type="project" value="TreeGrafter"/>
</dbReference>
<evidence type="ECO:0000313" key="16">
    <source>
        <dbReference type="EMBL" id="SMC05914.1"/>
    </source>
</evidence>
<dbReference type="SUPFAM" id="SSF55486">
    <property type="entry name" value="Metalloproteases ('zincins'), catalytic domain"/>
    <property type="match status" value="1"/>
</dbReference>
<dbReference type="GO" id="GO:0070006">
    <property type="term" value="F:metalloaminopeptidase activity"/>
    <property type="evidence" value="ECO:0007669"/>
    <property type="project" value="TreeGrafter"/>
</dbReference>
<name>A0A1W1WHX2_SULTA</name>
<feature type="domain" description="Aminopeptidase N-like N-terminal" evidence="15">
    <location>
        <begin position="16"/>
        <end position="198"/>
    </location>
</feature>
<feature type="domain" description="ERAP1-like C-terminal" evidence="14">
    <location>
        <begin position="522"/>
        <end position="828"/>
    </location>
</feature>
<dbReference type="Pfam" id="PF17900">
    <property type="entry name" value="Peptidase_M1_N"/>
    <property type="match status" value="1"/>
</dbReference>
<dbReference type="InterPro" id="IPR014782">
    <property type="entry name" value="Peptidase_M1_dom"/>
</dbReference>
<dbReference type="PANTHER" id="PTHR11533:SF174">
    <property type="entry name" value="PUROMYCIN-SENSITIVE AMINOPEPTIDASE-RELATED"/>
    <property type="match status" value="1"/>
</dbReference>
<dbReference type="OrthoDB" id="9814383at2"/>
<dbReference type="Proteomes" id="UP000192660">
    <property type="component" value="Unassembled WGS sequence"/>
</dbReference>
<dbReference type="CDD" id="cd09601">
    <property type="entry name" value="M1_APN-Q_like"/>
    <property type="match status" value="1"/>
</dbReference>
<dbReference type="GO" id="GO:0042277">
    <property type="term" value="F:peptide binding"/>
    <property type="evidence" value="ECO:0007669"/>
    <property type="project" value="TreeGrafter"/>
</dbReference>
<keyword evidence="5 10" id="KW-0479">Metal-binding</keyword>
<evidence type="ECO:0000256" key="10">
    <source>
        <dbReference type="PIRSR" id="PIRSR634016-3"/>
    </source>
</evidence>
<dbReference type="Gene3D" id="2.60.40.1730">
    <property type="entry name" value="tricorn interacting facor f3 domain"/>
    <property type="match status" value="1"/>
</dbReference>
<evidence type="ECO:0000256" key="8">
    <source>
        <dbReference type="ARBA" id="ARBA00023049"/>
    </source>
</evidence>
<protein>
    <recommendedName>
        <fullName evidence="12">Aminopeptidase</fullName>
        <ecNumber evidence="12">3.4.11.-</ecNumber>
    </recommendedName>
</protein>
<evidence type="ECO:0000259" key="14">
    <source>
        <dbReference type="Pfam" id="PF11838"/>
    </source>
</evidence>
<evidence type="ECO:0000259" key="13">
    <source>
        <dbReference type="Pfam" id="PF01433"/>
    </source>
</evidence>
<dbReference type="PRINTS" id="PR00756">
    <property type="entry name" value="ALADIPTASE"/>
</dbReference>
<dbReference type="InterPro" id="IPR050344">
    <property type="entry name" value="Peptidase_M1_aminopeptidases"/>
</dbReference>
<keyword evidence="8 12" id="KW-0482">Metalloprotease</keyword>
<dbReference type="EC" id="3.4.11.-" evidence="12"/>
<accession>A0A1W1WHX2</accession>
<evidence type="ECO:0000256" key="2">
    <source>
        <dbReference type="ARBA" id="ARBA00010136"/>
    </source>
</evidence>
<evidence type="ECO:0000256" key="3">
    <source>
        <dbReference type="ARBA" id="ARBA00022438"/>
    </source>
</evidence>
<feature type="domain" description="Peptidase M1 membrane alanine aminopeptidase" evidence="13">
    <location>
        <begin position="233"/>
        <end position="449"/>
    </location>
</feature>